<dbReference type="RefSeq" id="WP_196824492.1">
    <property type="nucleotide sequence ID" value="NZ_CP046980.1"/>
</dbReference>
<keyword evidence="2" id="KW-1185">Reference proteome</keyword>
<dbReference type="EC" id="2.7.1.6" evidence="1"/>
<accession>A0A931DXP7</accession>
<dbReference type="Gene3D" id="3.30.230.10">
    <property type="match status" value="1"/>
</dbReference>
<name>A0A931DXP7_9CORY</name>
<organism evidence="1 2">
    <name type="scientific">Corynebacterium aquatimens</name>
    <dbReference type="NCBI Taxonomy" id="1190508"/>
    <lineage>
        <taxon>Bacteria</taxon>
        <taxon>Bacillati</taxon>
        <taxon>Actinomycetota</taxon>
        <taxon>Actinomycetes</taxon>
        <taxon>Mycobacteriales</taxon>
        <taxon>Corynebacteriaceae</taxon>
        <taxon>Corynebacterium</taxon>
    </lineage>
</organism>
<gene>
    <name evidence="1" type="ORF">IW254_000999</name>
</gene>
<reference evidence="1" key="1">
    <citation type="submission" date="2020-11" db="EMBL/GenBank/DDBJ databases">
        <title>Sequencing the genomes of 1000 actinobacteria strains.</title>
        <authorList>
            <person name="Klenk H.-P."/>
        </authorList>
    </citation>
    <scope>NUCLEOTIDE SEQUENCE</scope>
    <source>
        <strain evidence="1">DSM 45632</strain>
    </source>
</reference>
<dbReference type="AlphaFoldDB" id="A0A931DXP7"/>
<dbReference type="GO" id="GO:0004335">
    <property type="term" value="F:galactokinase activity"/>
    <property type="evidence" value="ECO:0007669"/>
    <property type="project" value="UniProtKB-EC"/>
</dbReference>
<evidence type="ECO:0000313" key="2">
    <source>
        <dbReference type="Proteomes" id="UP000658613"/>
    </source>
</evidence>
<dbReference type="InterPro" id="IPR020568">
    <property type="entry name" value="Ribosomal_Su5_D2-typ_SF"/>
</dbReference>
<dbReference type="EMBL" id="JADOUE010000001">
    <property type="protein sequence ID" value="MBG6122030.1"/>
    <property type="molecule type" value="Genomic_DNA"/>
</dbReference>
<protein>
    <submittedName>
        <fullName evidence="1">Galactokinase</fullName>
        <ecNumber evidence="1">2.7.1.6</ecNumber>
    </submittedName>
</protein>
<keyword evidence="1" id="KW-0808">Transferase</keyword>
<proteinExistence type="predicted"/>
<evidence type="ECO:0000313" key="1">
    <source>
        <dbReference type="EMBL" id="MBG6122030.1"/>
    </source>
</evidence>
<dbReference type="SUPFAM" id="SSF54211">
    <property type="entry name" value="Ribosomal protein S5 domain 2-like"/>
    <property type="match status" value="1"/>
</dbReference>
<comment type="caution">
    <text evidence="1">The sequence shown here is derived from an EMBL/GenBank/DDBJ whole genome shotgun (WGS) entry which is preliminary data.</text>
</comment>
<dbReference type="Proteomes" id="UP000658613">
    <property type="component" value="Unassembled WGS sequence"/>
</dbReference>
<dbReference type="InterPro" id="IPR014721">
    <property type="entry name" value="Ribsml_uS5_D2-typ_fold_subgr"/>
</dbReference>
<sequence length="385" mass="40490">MPVWTAPDTPVLQRVFDAHVSATGTEPTQRADTPGTWVVAGANADHFGGVIAVGLTDLRLAVAVSPRTDADFCIYGNFADAAVPSDVAERASTLVTTMMGRQMLSRDTQGMDITVVSDIPLGSGLGARHSFDAALALALSSRDPEANTAPVRTRLAEVCHQAGKAGGYHVLRARHTAALRGADSSVAVIDYSDVSLTQAPHPQRSHFRVFSVAATHGTPQTTEPALIASRELYDSACANFGVNSLRQLPDAGDRVAEWVATVRDVKGADAALDPDRARSWIAYGESESSQGENVARALRSLRPQDLISTLAEPNAHPELTTPDSLLELISLRGATVVRPATPGMSDAVIAFVDAARADEFLRTLDGDGLAVVELRPGSPASTPSS</sequence>